<keyword evidence="1" id="KW-0472">Membrane</keyword>
<sequence>MHRADSWPMLEVVMAGVTTARAALMVLVWAVHKAMHSVVWSWSDQWLPVLQYKKSERPSIQLS</sequence>
<name>A0A5B7F4C5_PORTR</name>
<keyword evidence="1" id="KW-0812">Transmembrane</keyword>
<comment type="caution">
    <text evidence="2">The sequence shown here is derived from an EMBL/GenBank/DDBJ whole genome shotgun (WGS) entry which is preliminary data.</text>
</comment>
<reference evidence="2 3" key="1">
    <citation type="submission" date="2019-05" db="EMBL/GenBank/DDBJ databases">
        <title>Another draft genome of Portunus trituberculatus and its Hox gene families provides insights of decapod evolution.</title>
        <authorList>
            <person name="Jeong J.-H."/>
            <person name="Song I."/>
            <person name="Kim S."/>
            <person name="Choi T."/>
            <person name="Kim D."/>
            <person name="Ryu S."/>
            <person name="Kim W."/>
        </authorList>
    </citation>
    <scope>NUCLEOTIDE SEQUENCE [LARGE SCALE GENOMIC DNA]</scope>
    <source>
        <tissue evidence="2">Muscle</tissue>
    </source>
</reference>
<proteinExistence type="predicted"/>
<evidence type="ECO:0000313" key="2">
    <source>
        <dbReference type="EMBL" id="MPC42270.1"/>
    </source>
</evidence>
<accession>A0A5B7F4C5</accession>
<organism evidence="2 3">
    <name type="scientific">Portunus trituberculatus</name>
    <name type="common">Swimming crab</name>
    <name type="synonym">Neptunus trituberculatus</name>
    <dbReference type="NCBI Taxonomy" id="210409"/>
    <lineage>
        <taxon>Eukaryota</taxon>
        <taxon>Metazoa</taxon>
        <taxon>Ecdysozoa</taxon>
        <taxon>Arthropoda</taxon>
        <taxon>Crustacea</taxon>
        <taxon>Multicrustacea</taxon>
        <taxon>Malacostraca</taxon>
        <taxon>Eumalacostraca</taxon>
        <taxon>Eucarida</taxon>
        <taxon>Decapoda</taxon>
        <taxon>Pleocyemata</taxon>
        <taxon>Brachyura</taxon>
        <taxon>Eubrachyura</taxon>
        <taxon>Portunoidea</taxon>
        <taxon>Portunidae</taxon>
        <taxon>Portuninae</taxon>
        <taxon>Portunus</taxon>
    </lineage>
</organism>
<gene>
    <name evidence="2" type="ORF">E2C01_035887</name>
</gene>
<dbReference type="Proteomes" id="UP000324222">
    <property type="component" value="Unassembled WGS sequence"/>
</dbReference>
<protein>
    <submittedName>
        <fullName evidence="2">Uncharacterized protein</fullName>
    </submittedName>
</protein>
<dbReference type="AlphaFoldDB" id="A0A5B7F4C5"/>
<dbReference type="EMBL" id="VSRR010005372">
    <property type="protein sequence ID" value="MPC42270.1"/>
    <property type="molecule type" value="Genomic_DNA"/>
</dbReference>
<feature type="transmembrane region" description="Helical" evidence="1">
    <location>
        <begin position="12"/>
        <end position="31"/>
    </location>
</feature>
<keyword evidence="1" id="KW-1133">Transmembrane helix</keyword>
<keyword evidence="3" id="KW-1185">Reference proteome</keyword>
<evidence type="ECO:0000256" key="1">
    <source>
        <dbReference type="SAM" id="Phobius"/>
    </source>
</evidence>
<evidence type="ECO:0000313" key="3">
    <source>
        <dbReference type="Proteomes" id="UP000324222"/>
    </source>
</evidence>